<reference evidence="1" key="1">
    <citation type="journal article" date="2015" name="Genome Announc.">
        <title>Draft Genome Sequence of the Polyhydroxyalkanoate-Producing Bacterium Burkholderia sacchari LMG 19450 Isolated from Brazilian Sugarcane Plantation Soil.</title>
        <authorList>
            <person name="Alexandrino P.M."/>
            <person name="Mendonca T.T."/>
            <person name="Guaman Bautista L.P."/>
            <person name="Cherix J."/>
            <person name="Lozano-Sakalauskas G.C."/>
            <person name="Fujita A."/>
            <person name="Ramos Filho E."/>
            <person name="Long P."/>
            <person name="Padilla G."/>
            <person name="Taciro M.K."/>
            <person name="Gomez J.G."/>
            <person name="Silva L.F."/>
        </authorList>
    </citation>
    <scope>NUCLEOTIDE SEQUENCE</scope>
    <source>
        <strain evidence="1">LMG 19450</strain>
    </source>
</reference>
<dbReference type="AlphaFoldDB" id="A0A8T6ZBI0"/>
<reference evidence="1" key="2">
    <citation type="submission" date="2020-04" db="EMBL/GenBank/DDBJ databases">
        <authorList>
            <person name="Alexandrino P."/>
            <person name="Mendonca T."/>
            <person name="Guaman L."/>
            <person name="Cherix J."/>
            <person name="Lozano-Sakalauskas G."/>
            <person name="Fujita A."/>
            <person name="Filho E.R."/>
            <person name="Long P."/>
            <person name="Padilla G."/>
            <person name="Taciro M.K."/>
            <person name="Gomez J.G."/>
            <person name="Silva L.F."/>
            <person name="Torres M."/>
        </authorList>
    </citation>
    <scope>NUCLEOTIDE SEQUENCE</scope>
    <source>
        <strain evidence="1">LMG 19450</strain>
    </source>
</reference>
<dbReference type="RefSeq" id="WP_152617279.1">
    <property type="nucleotide sequence ID" value="NZ_CADFGF010000003.1"/>
</dbReference>
<dbReference type="Proteomes" id="UP000030460">
    <property type="component" value="Unassembled WGS sequence"/>
</dbReference>
<evidence type="ECO:0000313" key="1">
    <source>
        <dbReference type="EMBL" id="NLP62101.1"/>
    </source>
</evidence>
<sequence>MKTADRIAAALALPEASMLGPEYSGRGKQHLCIVTGLNGKPRKPTAHASVHQALRDLGIDARGNGLETWPEKWLIDERKALKLGQSTTIQTPDGTLIEMHLVFSTPGSRRLLNPVIGRAVE</sequence>
<accession>A0A8T6ZBI0</accession>
<evidence type="ECO:0000313" key="2">
    <source>
        <dbReference type="Proteomes" id="UP000030460"/>
    </source>
</evidence>
<organism evidence="1 2">
    <name type="scientific">Paraburkholderia sacchari</name>
    <dbReference type="NCBI Taxonomy" id="159450"/>
    <lineage>
        <taxon>Bacteria</taxon>
        <taxon>Pseudomonadati</taxon>
        <taxon>Pseudomonadota</taxon>
        <taxon>Betaproteobacteria</taxon>
        <taxon>Burkholderiales</taxon>
        <taxon>Burkholderiaceae</taxon>
        <taxon>Paraburkholderia</taxon>
    </lineage>
</organism>
<dbReference type="EMBL" id="JTDB02000003">
    <property type="protein sequence ID" value="NLP62101.1"/>
    <property type="molecule type" value="Genomic_DNA"/>
</dbReference>
<dbReference type="OrthoDB" id="9789603at2"/>
<proteinExistence type="predicted"/>
<name>A0A8T6ZBI0_9BURK</name>
<keyword evidence="2" id="KW-1185">Reference proteome</keyword>
<gene>
    <name evidence="1" type="ORF">NH14_013145</name>
</gene>
<protein>
    <submittedName>
        <fullName evidence="1">Uncharacterized protein</fullName>
    </submittedName>
</protein>
<comment type="caution">
    <text evidence="1">The sequence shown here is derived from an EMBL/GenBank/DDBJ whole genome shotgun (WGS) entry which is preliminary data.</text>
</comment>